<proteinExistence type="predicted"/>
<accession>A0A1T4MLH8</accession>
<evidence type="ECO:0008006" key="4">
    <source>
        <dbReference type="Google" id="ProtNLM"/>
    </source>
</evidence>
<dbReference type="Proteomes" id="UP000190367">
    <property type="component" value="Unassembled WGS sequence"/>
</dbReference>
<sequence length="127" mass="15253">MDIKERKWISIRVKPAEYRQIFQLFQATTCRKLSEYVRAVLLRIPVTVKHRNQSADDLLAELITMKNELSAIGNNFNQAVKKLHTLREQPEYLVWILSQERQQRDLLQKIAEINQRMNQIYQQWSQK</sequence>
<organism evidence="2 3">
    <name type="scientific">Chitinophaga eiseniae</name>
    <dbReference type="NCBI Taxonomy" id="634771"/>
    <lineage>
        <taxon>Bacteria</taxon>
        <taxon>Pseudomonadati</taxon>
        <taxon>Bacteroidota</taxon>
        <taxon>Chitinophagia</taxon>
        <taxon>Chitinophagales</taxon>
        <taxon>Chitinophagaceae</taxon>
        <taxon>Chitinophaga</taxon>
    </lineage>
</organism>
<protein>
    <recommendedName>
        <fullName evidence="4">Mobilisation protein (MobC)</fullName>
    </recommendedName>
</protein>
<dbReference type="Pfam" id="PF19514">
    <property type="entry name" value="MobC_2"/>
    <property type="match status" value="1"/>
</dbReference>
<dbReference type="EMBL" id="FUWZ01000001">
    <property type="protein sequence ID" value="SJZ67686.1"/>
    <property type="molecule type" value="Genomic_DNA"/>
</dbReference>
<name>A0A1T4MLH8_9BACT</name>
<gene>
    <name evidence="2" type="ORF">SAMN04488128_1011154</name>
</gene>
<keyword evidence="3" id="KW-1185">Reference proteome</keyword>
<dbReference type="STRING" id="634771.SAMN04488128_1011154"/>
<dbReference type="OrthoDB" id="950459at2"/>
<dbReference type="InterPro" id="IPR045788">
    <property type="entry name" value="MobC_2"/>
</dbReference>
<reference evidence="3" key="1">
    <citation type="submission" date="2017-02" db="EMBL/GenBank/DDBJ databases">
        <authorList>
            <person name="Varghese N."/>
            <person name="Submissions S."/>
        </authorList>
    </citation>
    <scope>NUCLEOTIDE SEQUENCE [LARGE SCALE GENOMIC DNA]</scope>
    <source>
        <strain evidence="3">DSM 22224</strain>
    </source>
</reference>
<keyword evidence="1" id="KW-0175">Coiled coil</keyword>
<feature type="coiled-coil region" evidence="1">
    <location>
        <begin position="96"/>
        <end position="123"/>
    </location>
</feature>
<dbReference type="AlphaFoldDB" id="A0A1T4MLH8"/>
<evidence type="ECO:0000313" key="3">
    <source>
        <dbReference type="Proteomes" id="UP000190367"/>
    </source>
</evidence>
<evidence type="ECO:0000313" key="2">
    <source>
        <dbReference type="EMBL" id="SJZ67686.1"/>
    </source>
</evidence>
<evidence type="ECO:0000256" key="1">
    <source>
        <dbReference type="SAM" id="Coils"/>
    </source>
</evidence>